<dbReference type="UniPathway" id="UPA00148">
    <property type="reaction ID" value="UER00238"/>
</dbReference>
<protein>
    <recommendedName>
        <fullName evidence="6 19">Adenosylcobinamide-GDP ribazoletransferase</fullName>
        <ecNumber evidence="5 19">2.7.8.26</ecNumber>
    </recommendedName>
    <alternativeName>
        <fullName evidence="16 19">Cobalamin synthase</fullName>
    </alternativeName>
    <alternativeName>
        <fullName evidence="15 19">Cobalamin-5'-phosphate synthase</fullName>
    </alternativeName>
</protein>
<organism evidence="20 21">
    <name type="scientific">Proteiniclasticum ruminis</name>
    <dbReference type="NCBI Taxonomy" id="398199"/>
    <lineage>
        <taxon>Bacteria</taxon>
        <taxon>Bacillati</taxon>
        <taxon>Bacillota</taxon>
        <taxon>Clostridia</taxon>
        <taxon>Eubacteriales</taxon>
        <taxon>Clostridiaceae</taxon>
        <taxon>Proteiniclasticum</taxon>
    </lineage>
</organism>
<sequence length="245" mass="26760">MNEILLMLQLFTVIPIQKEIPYDRERFTKTAVLLPVLGGVMGLLEGGAASLILGLFRPMTAVLLILMVDVFLTKGIHLDGLADTCDGLFSGRDRKTMLEIMKDSRLGAFGALSLLFCLLLKTAFLMELDSVTFLRMVLVLPVIGRNMMVLGAFRSVYARDHGFGGIYIGQISNLTLAIASGTALFYSTALLGISGGISWFAVGFLILQMKHYTEKRLGGITGDVLGAFLEVSQLIYLLVYVLLAR</sequence>
<keyword evidence="9 19" id="KW-0808">Transferase</keyword>
<comment type="subcellular location">
    <subcellularLocation>
        <location evidence="2 19">Cell membrane</location>
        <topology evidence="2 19">Multi-pass membrane protein</topology>
    </subcellularLocation>
</comment>
<evidence type="ECO:0000256" key="1">
    <source>
        <dbReference type="ARBA" id="ARBA00001946"/>
    </source>
</evidence>
<evidence type="ECO:0000256" key="14">
    <source>
        <dbReference type="ARBA" id="ARBA00025228"/>
    </source>
</evidence>
<dbReference type="GO" id="GO:0009236">
    <property type="term" value="P:cobalamin biosynthetic process"/>
    <property type="evidence" value="ECO:0007669"/>
    <property type="project" value="UniProtKB-UniRule"/>
</dbReference>
<feature type="transmembrane region" description="Helical" evidence="19">
    <location>
        <begin position="189"/>
        <end position="207"/>
    </location>
</feature>
<evidence type="ECO:0000256" key="12">
    <source>
        <dbReference type="ARBA" id="ARBA00022989"/>
    </source>
</evidence>
<evidence type="ECO:0000313" key="21">
    <source>
        <dbReference type="Proteomes" id="UP000183255"/>
    </source>
</evidence>
<evidence type="ECO:0000256" key="19">
    <source>
        <dbReference type="HAMAP-Rule" id="MF_00719"/>
    </source>
</evidence>
<evidence type="ECO:0000256" key="6">
    <source>
        <dbReference type="ARBA" id="ARBA00015850"/>
    </source>
</evidence>
<gene>
    <name evidence="19" type="primary">cobS</name>
    <name evidence="20" type="ORF">SAMN05421804_10453</name>
</gene>
<dbReference type="PANTHER" id="PTHR34148">
    <property type="entry name" value="ADENOSYLCOBINAMIDE-GDP RIBAZOLETRANSFERASE"/>
    <property type="match status" value="1"/>
</dbReference>
<feature type="transmembrane region" description="Helical" evidence="19">
    <location>
        <begin position="132"/>
        <end position="153"/>
    </location>
</feature>
<evidence type="ECO:0000256" key="7">
    <source>
        <dbReference type="ARBA" id="ARBA00022475"/>
    </source>
</evidence>
<comment type="catalytic activity">
    <reaction evidence="17 19">
        <text>alpha-ribazole + adenosylcob(III)inamide-GDP = adenosylcob(III)alamin + GMP + H(+)</text>
        <dbReference type="Rhea" id="RHEA:16049"/>
        <dbReference type="ChEBI" id="CHEBI:10329"/>
        <dbReference type="ChEBI" id="CHEBI:15378"/>
        <dbReference type="ChEBI" id="CHEBI:18408"/>
        <dbReference type="ChEBI" id="CHEBI:58115"/>
        <dbReference type="ChEBI" id="CHEBI:60487"/>
        <dbReference type="EC" id="2.7.8.26"/>
    </reaction>
</comment>
<dbReference type="Proteomes" id="UP000183255">
    <property type="component" value="Unassembled WGS sequence"/>
</dbReference>
<keyword evidence="11 19" id="KW-0460">Magnesium</keyword>
<feature type="transmembrane region" description="Helical" evidence="19">
    <location>
        <begin position="219"/>
        <end position="243"/>
    </location>
</feature>
<evidence type="ECO:0000256" key="13">
    <source>
        <dbReference type="ARBA" id="ARBA00023136"/>
    </source>
</evidence>
<dbReference type="GO" id="GO:0008818">
    <property type="term" value="F:cobalamin 5'-phosphate synthase activity"/>
    <property type="evidence" value="ECO:0007669"/>
    <property type="project" value="UniProtKB-UniRule"/>
</dbReference>
<dbReference type="EMBL" id="FNDZ01000004">
    <property type="protein sequence ID" value="SDI73520.1"/>
    <property type="molecule type" value="Genomic_DNA"/>
</dbReference>
<feature type="transmembrane region" description="Helical" evidence="19">
    <location>
        <begin position="106"/>
        <end position="126"/>
    </location>
</feature>
<evidence type="ECO:0000256" key="8">
    <source>
        <dbReference type="ARBA" id="ARBA00022573"/>
    </source>
</evidence>
<dbReference type="EC" id="2.7.8.26" evidence="5 19"/>
<keyword evidence="12 19" id="KW-1133">Transmembrane helix</keyword>
<evidence type="ECO:0000256" key="9">
    <source>
        <dbReference type="ARBA" id="ARBA00022679"/>
    </source>
</evidence>
<evidence type="ECO:0000256" key="3">
    <source>
        <dbReference type="ARBA" id="ARBA00004663"/>
    </source>
</evidence>
<evidence type="ECO:0000256" key="17">
    <source>
        <dbReference type="ARBA" id="ARBA00048623"/>
    </source>
</evidence>
<evidence type="ECO:0000256" key="2">
    <source>
        <dbReference type="ARBA" id="ARBA00004651"/>
    </source>
</evidence>
<name>A0A1G8N1N8_9CLOT</name>
<feature type="transmembrane region" description="Helical" evidence="19">
    <location>
        <begin position="34"/>
        <end position="56"/>
    </location>
</feature>
<dbReference type="InterPro" id="IPR003805">
    <property type="entry name" value="CobS"/>
</dbReference>
<keyword evidence="13 19" id="KW-0472">Membrane</keyword>
<accession>A0A1G8N1N8</accession>
<proteinExistence type="inferred from homology"/>
<keyword evidence="7 19" id="KW-1003">Cell membrane</keyword>
<dbReference type="Pfam" id="PF02654">
    <property type="entry name" value="CobS"/>
    <property type="match status" value="1"/>
</dbReference>
<keyword evidence="8 19" id="KW-0169">Cobalamin biosynthesis</keyword>
<comment type="cofactor">
    <cofactor evidence="1 19">
        <name>Mg(2+)</name>
        <dbReference type="ChEBI" id="CHEBI:18420"/>
    </cofactor>
</comment>
<keyword evidence="10 19" id="KW-0812">Transmembrane</keyword>
<dbReference type="GO" id="GO:0005886">
    <property type="term" value="C:plasma membrane"/>
    <property type="evidence" value="ECO:0007669"/>
    <property type="project" value="UniProtKB-SubCell"/>
</dbReference>
<dbReference type="GO" id="GO:0051073">
    <property type="term" value="F:adenosylcobinamide-GDP ribazoletransferase activity"/>
    <property type="evidence" value="ECO:0007669"/>
    <property type="project" value="UniProtKB-UniRule"/>
</dbReference>
<evidence type="ECO:0000313" key="20">
    <source>
        <dbReference type="EMBL" id="SDI73520.1"/>
    </source>
</evidence>
<comment type="catalytic activity">
    <reaction evidence="18 19">
        <text>alpha-ribazole 5'-phosphate + adenosylcob(III)inamide-GDP = adenosylcob(III)alamin 5'-phosphate + GMP + H(+)</text>
        <dbReference type="Rhea" id="RHEA:23560"/>
        <dbReference type="ChEBI" id="CHEBI:15378"/>
        <dbReference type="ChEBI" id="CHEBI:57918"/>
        <dbReference type="ChEBI" id="CHEBI:58115"/>
        <dbReference type="ChEBI" id="CHEBI:60487"/>
        <dbReference type="ChEBI" id="CHEBI:60493"/>
        <dbReference type="EC" id="2.7.8.26"/>
    </reaction>
</comment>
<evidence type="ECO:0000256" key="15">
    <source>
        <dbReference type="ARBA" id="ARBA00032605"/>
    </source>
</evidence>
<comment type="similarity">
    <text evidence="4 19">Belongs to the CobS family.</text>
</comment>
<evidence type="ECO:0000256" key="5">
    <source>
        <dbReference type="ARBA" id="ARBA00013200"/>
    </source>
</evidence>
<dbReference type="AlphaFoldDB" id="A0A1G8N1N8"/>
<evidence type="ECO:0000256" key="16">
    <source>
        <dbReference type="ARBA" id="ARBA00032853"/>
    </source>
</evidence>
<comment type="function">
    <text evidence="14 19">Joins adenosylcobinamide-GDP and alpha-ribazole to generate adenosylcobalamin (Ado-cobalamin). Also synthesizes adenosylcobalamin 5'-phosphate from adenosylcobinamide-GDP and alpha-ribazole 5'-phosphate.</text>
</comment>
<evidence type="ECO:0000256" key="11">
    <source>
        <dbReference type="ARBA" id="ARBA00022842"/>
    </source>
</evidence>
<dbReference type="PANTHER" id="PTHR34148:SF1">
    <property type="entry name" value="ADENOSYLCOBINAMIDE-GDP RIBAZOLETRANSFERASE"/>
    <property type="match status" value="1"/>
</dbReference>
<dbReference type="NCBIfam" id="TIGR00317">
    <property type="entry name" value="cobS"/>
    <property type="match status" value="1"/>
</dbReference>
<reference evidence="20 21" key="1">
    <citation type="submission" date="2016-10" db="EMBL/GenBank/DDBJ databases">
        <authorList>
            <person name="de Groot N.N."/>
        </authorList>
    </citation>
    <scope>NUCLEOTIDE SEQUENCE [LARGE SCALE GENOMIC DNA]</scope>
    <source>
        <strain evidence="20 21">CGMCC 1.5058</strain>
    </source>
</reference>
<comment type="pathway">
    <text evidence="3 19">Cofactor biosynthesis; adenosylcobalamin biosynthesis; adenosylcobalamin from cob(II)yrinate a,c-diamide: step 7/7.</text>
</comment>
<evidence type="ECO:0000256" key="18">
    <source>
        <dbReference type="ARBA" id="ARBA00049504"/>
    </source>
</evidence>
<evidence type="ECO:0000256" key="10">
    <source>
        <dbReference type="ARBA" id="ARBA00022692"/>
    </source>
</evidence>
<dbReference type="RefSeq" id="WP_031576277.1">
    <property type="nucleotide sequence ID" value="NZ_FNDZ01000004.1"/>
</dbReference>
<evidence type="ECO:0000256" key="4">
    <source>
        <dbReference type="ARBA" id="ARBA00010561"/>
    </source>
</evidence>
<dbReference type="HAMAP" id="MF_00719">
    <property type="entry name" value="CobS"/>
    <property type="match status" value="1"/>
</dbReference>